<reference evidence="1" key="2">
    <citation type="journal article" date="2015" name="Fish Shellfish Immunol.">
        <title>Early steps in the European eel (Anguilla anguilla)-Vibrio vulnificus interaction in the gills: Role of the RtxA13 toxin.</title>
        <authorList>
            <person name="Callol A."/>
            <person name="Pajuelo D."/>
            <person name="Ebbesson L."/>
            <person name="Teles M."/>
            <person name="MacKenzie S."/>
            <person name="Amaro C."/>
        </authorList>
    </citation>
    <scope>NUCLEOTIDE SEQUENCE</scope>
</reference>
<dbReference type="AlphaFoldDB" id="A0A0E9R7N8"/>
<accession>A0A0E9R7N8</accession>
<reference evidence="1" key="1">
    <citation type="submission" date="2014-11" db="EMBL/GenBank/DDBJ databases">
        <authorList>
            <person name="Amaro Gonzalez C."/>
        </authorList>
    </citation>
    <scope>NUCLEOTIDE SEQUENCE</scope>
</reference>
<dbReference type="EMBL" id="GBXM01083443">
    <property type="protein sequence ID" value="JAH25134.1"/>
    <property type="molecule type" value="Transcribed_RNA"/>
</dbReference>
<proteinExistence type="predicted"/>
<evidence type="ECO:0000313" key="1">
    <source>
        <dbReference type="EMBL" id="JAH25134.1"/>
    </source>
</evidence>
<protein>
    <submittedName>
        <fullName evidence="1">Uncharacterized protein</fullName>
    </submittedName>
</protein>
<name>A0A0E9R7N8_ANGAN</name>
<organism evidence="1">
    <name type="scientific">Anguilla anguilla</name>
    <name type="common">European freshwater eel</name>
    <name type="synonym">Muraena anguilla</name>
    <dbReference type="NCBI Taxonomy" id="7936"/>
    <lineage>
        <taxon>Eukaryota</taxon>
        <taxon>Metazoa</taxon>
        <taxon>Chordata</taxon>
        <taxon>Craniata</taxon>
        <taxon>Vertebrata</taxon>
        <taxon>Euteleostomi</taxon>
        <taxon>Actinopterygii</taxon>
        <taxon>Neopterygii</taxon>
        <taxon>Teleostei</taxon>
        <taxon>Anguilliformes</taxon>
        <taxon>Anguillidae</taxon>
        <taxon>Anguilla</taxon>
    </lineage>
</organism>
<sequence length="32" mass="3852">MQDPSLSRLMADYSTVMGVRLHYVLQWRDRNI</sequence>